<accession>A0A2K0TM57</accession>
<gene>
    <name evidence="2" type="ORF">TGAMA5MH_02051</name>
</gene>
<dbReference type="Proteomes" id="UP000236546">
    <property type="component" value="Unassembled WGS sequence"/>
</dbReference>
<dbReference type="EMBL" id="MTYH01000015">
    <property type="protein sequence ID" value="PNP46593.1"/>
    <property type="molecule type" value="Genomic_DNA"/>
</dbReference>
<comment type="caution">
    <text evidence="2">The sequence shown here is derived from an EMBL/GenBank/DDBJ whole genome shotgun (WGS) entry which is preliminary data.</text>
</comment>
<feature type="region of interest" description="Disordered" evidence="1">
    <location>
        <begin position="122"/>
        <end position="166"/>
    </location>
</feature>
<evidence type="ECO:0000313" key="2">
    <source>
        <dbReference type="EMBL" id="PNP46593.1"/>
    </source>
</evidence>
<name>A0A2K0TM57_9HYPO</name>
<sequence length="283" mass="32431">MASGQKMAWKGASCKTVAEEMMGLDFQVSPINFSTGYSDQWRVNAARFHNMQAYFSYVAASMLQERQLPPEDDEGDGNADQREPRESQDENRDQDETRVQDAGTIQHGNVHDEIANDHIQDQDNSHEQNQEQEQDEDDDQDGDDHGDGDQNEDQSEDQNEDEDQSQRISLLPCCTDAIAEEVAQRYPEFKPILDIVLAGGDVKSQGYYSGLLPTLKRQAIRYTLELALQHGSIPEDWLNYIFHTPRQLLVLQKRFPPWLCCLTAYEFFDVKRQAVITNLNKRQ</sequence>
<proteinExistence type="predicted"/>
<organism evidence="2 3">
    <name type="scientific">Trichoderma gamsii</name>
    <dbReference type="NCBI Taxonomy" id="398673"/>
    <lineage>
        <taxon>Eukaryota</taxon>
        <taxon>Fungi</taxon>
        <taxon>Dikarya</taxon>
        <taxon>Ascomycota</taxon>
        <taxon>Pezizomycotina</taxon>
        <taxon>Sordariomycetes</taxon>
        <taxon>Hypocreomycetidae</taxon>
        <taxon>Hypocreales</taxon>
        <taxon>Hypocreaceae</taxon>
        <taxon>Trichoderma</taxon>
    </lineage>
</organism>
<evidence type="ECO:0000313" key="3">
    <source>
        <dbReference type="Proteomes" id="UP000236546"/>
    </source>
</evidence>
<feature type="compositionally biased region" description="Basic and acidic residues" evidence="1">
    <location>
        <begin position="79"/>
        <end position="99"/>
    </location>
</feature>
<feature type="region of interest" description="Disordered" evidence="1">
    <location>
        <begin position="65"/>
        <end position="99"/>
    </location>
</feature>
<evidence type="ECO:0000256" key="1">
    <source>
        <dbReference type="SAM" id="MobiDB-lite"/>
    </source>
</evidence>
<feature type="compositionally biased region" description="Acidic residues" evidence="1">
    <location>
        <begin position="130"/>
        <end position="142"/>
    </location>
</feature>
<protein>
    <submittedName>
        <fullName evidence="2">Uncharacterized protein</fullName>
    </submittedName>
</protein>
<feature type="compositionally biased region" description="Acidic residues" evidence="1">
    <location>
        <begin position="149"/>
        <end position="163"/>
    </location>
</feature>
<dbReference type="AlphaFoldDB" id="A0A2K0TM57"/>
<reference evidence="2 3" key="1">
    <citation type="submission" date="2017-02" db="EMBL/GenBank/DDBJ databases">
        <title>Genomes of Trichoderma spp. with biocontrol activity.</title>
        <authorList>
            <person name="Gardiner D."/>
            <person name="Kazan K."/>
            <person name="Vos C."/>
            <person name="Harvey P."/>
        </authorList>
    </citation>
    <scope>NUCLEOTIDE SEQUENCE [LARGE SCALE GENOMIC DNA]</scope>
    <source>
        <strain evidence="2 3">A5MH</strain>
    </source>
</reference>